<keyword evidence="3" id="KW-1185">Reference proteome</keyword>
<sequence>MSLSSENTTNTRSTCEASVQSLPIDLLGMPDGIILMIVRKLAEENLKCIGNCTFIPDYENAWPLLLPSQFPQLSVERRPIPETHADALVSISRECDLEYLQFYFSYIHYAINLFLNTQSWPEQLGMRESKSSAGSPSTTESMSCISGRLSSESSGSCV</sequence>
<feature type="compositionally biased region" description="Polar residues" evidence="1">
    <location>
        <begin position="131"/>
        <end position="142"/>
    </location>
</feature>
<dbReference type="EMBL" id="ML994011">
    <property type="protein sequence ID" value="KAF2200672.1"/>
    <property type="molecule type" value="Genomic_DNA"/>
</dbReference>
<comment type="caution">
    <text evidence="2">The sequence shown here is derived from an EMBL/GenBank/DDBJ whole genome shotgun (WGS) entry which is preliminary data.</text>
</comment>
<evidence type="ECO:0000256" key="1">
    <source>
        <dbReference type="SAM" id="MobiDB-lite"/>
    </source>
</evidence>
<reference evidence="2" key="1">
    <citation type="journal article" date="2020" name="Stud. Mycol.">
        <title>101 Dothideomycetes genomes: a test case for predicting lifestyles and emergence of pathogens.</title>
        <authorList>
            <person name="Haridas S."/>
            <person name="Albert R."/>
            <person name="Binder M."/>
            <person name="Bloem J."/>
            <person name="Labutti K."/>
            <person name="Salamov A."/>
            <person name="Andreopoulos B."/>
            <person name="Baker S."/>
            <person name="Barry K."/>
            <person name="Bills G."/>
            <person name="Bluhm B."/>
            <person name="Cannon C."/>
            <person name="Castanera R."/>
            <person name="Culley D."/>
            <person name="Daum C."/>
            <person name="Ezra D."/>
            <person name="Gonzalez J."/>
            <person name="Henrissat B."/>
            <person name="Kuo A."/>
            <person name="Liang C."/>
            <person name="Lipzen A."/>
            <person name="Lutzoni F."/>
            <person name="Magnuson J."/>
            <person name="Mondo S."/>
            <person name="Nolan M."/>
            <person name="Ohm R."/>
            <person name="Pangilinan J."/>
            <person name="Park H.-J."/>
            <person name="Ramirez L."/>
            <person name="Alfaro M."/>
            <person name="Sun H."/>
            <person name="Tritt A."/>
            <person name="Yoshinaga Y."/>
            <person name="Zwiers L.-H."/>
            <person name="Turgeon B."/>
            <person name="Goodwin S."/>
            <person name="Spatafora J."/>
            <person name="Crous P."/>
            <person name="Grigoriev I."/>
        </authorList>
    </citation>
    <scope>NUCLEOTIDE SEQUENCE</scope>
    <source>
        <strain evidence="2">ATCC 74209</strain>
    </source>
</reference>
<feature type="compositionally biased region" description="Low complexity" evidence="1">
    <location>
        <begin position="143"/>
        <end position="158"/>
    </location>
</feature>
<gene>
    <name evidence="2" type="ORF">GQ43DRAFT_472499</name>
</gene>
<dbReference type="AlphaFoldDB" id="A0A9P4JJT3"/>
<name>A0A9P4JJT3_9PLEO</name>
<proteinExistence type="predicted"/>
<organism evidence="2 3">
    <name type="scientific">Delitschia confertaspora ATCC 74209</name>
    <dbReference type="NCBI Taxonomy" id="1513339"/>
    <lineage>
        <taxon>Eukaryota</taxon>
        <taxon>Fungi</taxon>
        <taxon>Dikarya</taxon>
        <taxon>Ascomycota</taxon>
        <taxon>Pezizomycotina</taxon>
        <taxon>Dothideomycetes</taxon>
        <taxon>Pleosporomycetidae</taxon>
        <taxon>Pleosporales</taxon>
        <taxon>Delitschiaceae</taxon>
        <taxon>Delitschia</taxon>
    </lineage>
</organism>
<dbReference type="Proteomes" id="UP000799536">
    <property type="component" value="Unassembled WGS sequence"/>
</dbReference>
<evidence type="ECO:0000313" key="2">
    <source>
        <dbReference type="EMBL" id="KAF2200672.1"/>
    </source>
</evidence>
<protein>
    <submittedName>
        <fullName evidence="2">Uncharacterized protein</fullName>
    </submittedName>
</protein>
<feature type="region of interest" description="Disordered" evidence="1">
    <location>
        <begin position="126"/>
        <end position="158"/>
    </location>
</feature>
<accession>A0A9P4JJT3</accession>
<evidence type="ECO:0000313" key="3">
    <source>
        <dbReference type="Proteomes" id="UP000799536"/>
    </source>
</evidence>